<dbReference type="AlphaFoldDB" id="A0A9W7E5L0"/>
<evidence type="ECO:0000256" key="4">
    <source>
        <dbReference type="SAM" id="MobiDB-lite"/>
    </source>
</evidence>
<dbReference type="InterPro" id="IPR000169">
    <property type="entry name" value="Pept_cys_AS"/>
</dbReference>
<evidence type="ECO:0000256" key="1">
    <source>
        <dbReference type="ARBA" id="ARBA00008455"/>
    </source>
</evidence>
<dbReference type="PRINTS" id="PR00705">
    <property type="entry name" value="PAPAIN"/>
</dbReference>
<evidence type="ECO:0000259" key="6">
    <source>
        <dbReference type="SMART" id="SM00645"/>
    </source>
</evidence>
<dbReference type="SUPFAM" id="SSF54001">
    <property type="entry name" value="Cysteine proteinases"/>
    <property type="match status" value="1"/>
</dbReference>
<evidence type="ECO:0000313" key="8">
    <source>
        <dbReference type="Proteomes" id="UP001165122"/>
    </source>
</evidence>
<dbReference type="PROSITE" id="PS00139">
    <property type="entry name" value="THIOL_PROTEASE_CYS"/>
    <property type="match status" value="1"/>
</dbReference>
<evidence type="ECO:0000313" key="7">
    <source>
        <dbReference type="EMBL" id="GMH63313.1"/>
    </source>
</evidence>
<feature type="signal peptide" evidence="5">
    <location>
        <begin position="1"/>
        <end position="16"/>
    </location>
</feature>
<dbReference type="PANTHER" id="PTHR12411">
    <property type="entry name" value="CYSTEINE PROTEASE FAMILY C1-RELATED"/>
    <property type="match status" value="1"/>
</dbReference>
<proteinExistence type="inferred from homology"/>
<dbReference type="EMBL" id="BRXW01000527">
    <property type="protein sequence ID" value="GMH63313.1"/>
    <property type="molecule type" value="Genomic_DNA"/>
</dbReference>
<keyword evidence="8" id="KW-1185">Reference proteome</keyword>
<dbReference type="InterPro" id="IPR025660">
    <property type="entry name" value="Pept_his_AS"/>
</dbReference>
<dbReference type="Gene3D" id="3.90.70.10">
    <property type="entry name" value="Cysteine proteinases"/>
    <property type="match status" value="1"/>
</dbReference>
<dbReference type="PROSITE" id="PS00640">
    <property type="entry name" value="THIOL_PROTEASE_ASN"/>
    <property type="match status" value="1"/>
</dbReference>
<dbReference type="SMART" id="SM00645">
    <property type="entry name" value="Pept_C1"/>
    <property type="match status" value="1"/>
</dbReference>
<dbReference type="Proteomes" id="UP001165122">
    <property type="component" value="Unassembled WGS sequence"/>
</dbReference>
<dbReference type="GO" id="GO:0008234">
    <property type="term" value="F:cysteine-type peptidase activity"/>
    <property type="evidence" value="ECO:0007669"/>
    <property type="project" value="InterPro"/>
</dbReference>
<dbReference type="OrthoDB" id="10253408at2759"/>
<evidence type="ECO:0000256" key="5">
    <source>
        <dbReference type="SAM" id="SignalP"/>
    </source>
</evidence>
<keyword evidence="3" id="KW-1015">Disulfide bond</keyword>
<gene>
    <name evidence="7" type="ORF">TrLO_g6126</name>
</gene>
<evidence type="ECO:0000256" key="3">
    <source>
        <dbReference type="ARBA" id="ARBA00023157"/>
    </source>
</evidence>
<feature type="domain" description="Peptidase C1A papain C-terminal" evidence="6">
    <location>
        <begin position="128"/>
        <end position="356"/>
    </location>
</feature>
<feature type="compositionally biased region" description="Polar residues" evidence="4">
    <location>
        <begin position="460"/>
        <end position="470"/>
    </location>
</feature>
<protein>
    <recommendedName>
        <fullName evidence="6">Peptidase C1A papain C-terminal domain-containing protein</fullName>
    </recommendedName>
</protein>
<dbReference type="InterPro" id="IPR025661">
    <property type="entry name" value="Pept_asp_AS"/>
</dbReference>
<reference evidence="8" key="1">
    <citation type="journal article" date="2023" name="Commun. Biol.">
        <title>Genome analysis of Parmales, the sister group of diatoms, reveals the evolutionary specialization of diatoms from phago-mixotrophs to photoautotrophs.</title>
        <authorList>
            <person name="Ban H."/>
            <person name="Sato S."/>
            <person name="Yoshikawa S."/>
            <person name="Yamada K."/>
            <person name="Nakamura Y."/>
            <person name="Ichinomiya M."/>
            <person name="Sato N."/>
            <person name="Blanc-Mathieu R."/>
            <person name="Endo H."/>
            <person name="Kuwata A."/>
            <person name="Ogata H."/>
        </authorList>
    </citation>
    <scope>NUCLEOTIDE SEQUENCE [LARGE SCALE GENOMIC DNA]</scope>
    <source>
        <strain evidence="8">NIES 3700</strain>
    </source>
</reference>
<dbReference type="Pfam" id="PF00112">
    <property type="entry name" value="Peptidase_C1"/>
    <property type="match status" value="1"/>
</dbReference>
<feature type="chain" id="PRO_5040907919" description="Peptidase C1A papain C-terminal domain-containing protein" evidence="5">
    <location>
        <begin position="17"/>
        <end position="516"/>
    </location>
</feature>
<feature type="region of interest" description="Disordered" evidence="4">
    <location>
        <begin position="456"/>
        <end position="478"/>
    </location>
</feature>
<organism evidence="7 8">
    <name type="scientific">Triparma laevis f. longispina</name>
    <dbReference type="NCBI Taxonomy" id="1714387"/>
    <lineage>
        <taxon>Eukaryota</taxon>
        <taxon>Sar</taxon>
        <taxon>Stramenopiles</taxon>
        <taxon>Ochrophyta</taxon>
        <taxon>Bolidophyceae</taxon>
        <taxon>Parmales</taxon>
        <taxon>Triparmaceae</taxon>
        <taxon>Triparma</taxon>
    </lineage>
</organism>
<comment type="similarity">
    <text evidence="1">Belongs to the peptidase C1 family.</text>
</comment>
<keyword evidence="5" id="KW-0732">Signal</keyword>
<comment type="caution">
    <text evidence="7">The sequence shown here is derived from an EMBL/GenBank/DDBJ whole genome shotgun (WGS) entry which is preliminary data.</text>
</comment>
<dbReference type="PROSITE" id="PS00639">
    <property type="entry name" value="THIOL_PROTEASE_HIS"/>
    <property type="match status" value="1"/>
</dbReference>
<dbReference type="GO" id="GO:0006508">
    <property type="term" value="P:proteolysis"/>
    <property type="evidence" value="ECO:0007669"/>
    <property type="project" value="InterPro"/>
</dbReference>
<dbReference type="InterPro" id="IPR000668">
    <property type="entry name" value="Peptidase_C1A_C"/>
</dbReference>
<dbReference type="InterPro" id="IPR038765">
    <property type="entry name" value="Papain-like_cys_pep_sf"/>
</dbReference>
<dbReference type="CDD" id="cd02248">
    <property type="entry name" value="Peptidase_C1A"/>
    <property type="match status" value="1"/>
</dbReference>
<accession>A0A9W7E5L0</accession>
<name>A0A9W7E5L0_9STRA</name>
<keyword evidence="2" id="KW-0865">Zymogen</keyword>
<evidence type="ECO:0000256" key="2">
    <source>
        <dbReference type="ARBA" id="ARBA00023145"/>
    </source>
</evidence>
<dbReference type="InterPro" id="IPR013128">
    <property type="entry name" value="Peptidase_C1A"/>
</dbReference>
<dbReference type="InterPro" id="IPR039417">
    <property type="entry name" value="Peptidase_C1A_papain-like"/>
</dbReference>
<sequence length="516" mass="56186">MLPLLILLAPPATLSASTPPTAFPKFHSWATSHSKSYLSSTESTCLLDSTCSTAYANYQTSSAYISSHPSTSSFELGHSQFSDLMEIPDSPFLPTPPIYNPDGDFPTESSSPFTKLLDALKSLHAPPLTPIDWSTTQNPQNTPLVPHVINQGLCGSCYAISSLSTTLTNFWITSSLPTSHQLKDDLLSTQQIIDCSSNNLHCVGGNPIFSYIYSQSHYITLDRFYPYSSTQNINEKVCKDTNIEGGIQVKDFEVVESTVEGIKKALQFGTVTVGMEGTSKDLLFYKGGIYTGEGCTGVALNHAVVVTGWGSDEKEGDYWIVKNSWGVEWGEKGYFRVRIEEGDGVCGINLSPSTVTSTSLNGLVGRSWSNTPQPSIEGYVILSGLLLGLILCGCLYLKEDPEVDGDFSPGRTPDYTRSPAFLVPEAVRKGREKKKKNKNQSPRWWGSNMGVYQKVDSSPAPGSTGLTPTYGSLEEGERKVRSSSFHELELDNNKQKSFGIAYTPGSKILQAGFNNS</sequence>